<dbReference type="EMBL" id="GBXM01037802">
    <property type="protein sequence ID" value="JAH70775.1"/>
    <property type="molecule type" value="Transcribed_RNA"/>
</dbReference>
<protein>
    <submittedName>
        <fullName evidence="1">Uncharacterized protein</fullName>
    </submittedName>
</protein>
<reference evidence="1" key="2">
    <citation type="journal article" date="2015" name="Fish Shellfish Immunol.">
        <title>Early steps in the European eel (Anguilla anguilla)-Vibrio vulnificus interaction in the gills: Role of the RtxA13 toxin.</title>
        <authorList>
            <person name="Callol A."/>
            <person name="Pajuelo D."/>
            <person name="Ebbesson L."/>
            <person name="Teles M."/>
            <person name="MacKenzie S."/>
            <person name="Amaro C."/>
        </authorList>
    </citation>
    <scope>NUCLEOTIDE SEQUENCE</scope>
</reference>
<organism evidence="1">
    <name type="scientific">Anguilla anguilla</name>
    <name type="common">European freshwater eel</name>
    <name type="synonym">Muraena anguilla</name>
    <dbReference type="NCBI Taxonomy" id="7936"/>
    <lineage>
        <taxon>Eukaryota</taxon>
        <taxon>Metazoa</taxon>
        <taxon>Chordata</taxon>
        <taxon>Craniata</taxon>
        <taxon>Vertebrata</taxon>
        <taxon>Euteleostomi</taxon>
        <taxon>Actinopterygii</taxon>
        <taxon>Neopterygii</taxon>
        <taxon>Teleostei</taxon>
        <taxon>Anguilliformes</taxon>
        <taxon>Anguillidae</taxon>
        <taxon>Anguilla</taxon>
    </lineage>
</organism>
<sequence length="22" mass="2603">MLKRKKQVVNILVYYTHGVLSL</sequence>
<accession>A0A0E9V024</accession>
<evidence type="ECO:0000313" key="1">
    <source>
        <dbReference type="EMBL" id="JAH70775.1"/>
    </source>
</evidence>
<proteinExistence type="predicted"/>
<dbReference type="AlphaFoldDB" id="A0A0E9V024"/>
<reference evidence="1" key="1">
    <citation type="submission" date="2014-11" db="EMBL/GenBank/DDBJ databases">
        <authorList>
            <person name="Amaro Gonzalez C."/>
        </authorList>
    </citation>
    <scope>NUCLEOTIDE SEQUENCE</scope>
</reference>
<name>A0A0E9V024_ANGAN</name>